<feature type="domain" description="RNase H type-1" evidence="3">
    <location>
        <begin position="348"/>
        <end position="461"/>
    </location>
</feature>
<dbReference type="InterPro" id="IPR000477">
    <property type="entry name" value="RT_dom"/>
</dbReference>
<dbReference type="PANTHER" id="PTHR33064:SF37">
    <property type="entry name" value="RIBONUCLEASE H"/>
    <property type="match status" value="1"/>
</dbReference>
<evidence type="ECO:0000313" key="5">
    <source>
        <dbReference type="Proteomes" id="UP001165083"/>
    </source>
</evidence>
<proteinExistence type="predicted"/>
<organism evidence="4 5">
    <name type="scientific">Phytophthora lilii</name>
    <dbReference type="NCBI Taxonomy" id="2077276"/>
    <lineage>
        <taxon>Eukaryota</taxon>
        <taxon>Sar</taxon>
        <taxon>Stramenopiles</taxon>
        <taxon>Oomycota</taxon>
        <taxon>Peronosporomycetes</taxon>
        <taxon>Peronosporales</taxon>
        <taxon>Peronosporaceae</taxon>
        <taxon>Phytophthora</taxon>
    </lineage>
</organism>
<dbReference type="AlphaFoldDB" id="A0A9W6TWT7"/>
<dbReference type="Pfam" id="PF00078">
    <property type="entry name" value="RVT_1"/>
    <property type="match status" value="1"/>
</dbReference>
<evidence type="ECO:0000313" key="4">
    <source>
        <dbReference type="EMBL" id="GMF21130.1"/>
    </source>
</evidence>
<feature type="domain" description="Reverse transcriptase" evidence="2">
    <location>
        <begin position="41"/>
        <end position="119"/>
    </location>
</feature>
<feature type="region of interest" description="Disordered" evidence="1">
    <location>
        <begin position="19"/>
        <end position="39"/>
    </location>
</feature>
<dbReference type="Gene3D" id="3.30.70.270">
    <property type="match status" value="2"/>
</dbReference>
<accession>A0A9W6TWT7</accession>
<dbReference type="Gene3D" id="3.10.10.10">
    <property type="entry name" value="HIV Type 1 Reverse Transcriptase, subunit A, domain 1"/>
    <property type="match status" value="1"/>
</dbReference>
<dbReference type="InterPro" id="IPR043128">
    <property type="entry name" value="Rev_trsase/Diguanyl_cyclase"/>
</dbReference>
<dbReference type="Pfam" id="PF13456">
    <property type="entry name" value="RVT_3"/>
    <property type="match status" value="1"/>
</dbReference>
<evidence type="ECO:0000259" key="2">
    <source>
        <dbReference type="Pfam" id="PF00078"/>
    </source>
</evidence>
<dbReference type="PANTHER" id="PTHR33064">
    <property type="entry name" value="POL PROTEIN"/>
    <property type="match status" value="1"/>
</dbReference>
<evidence type="ECO:0000259" key="3">
    <source>
        <dbReference type="Pfam" id="PF13456"/>
    </source>
</evidence>
<dbReference type="EMBL" id="BSXW01000396">
    <property type="protein sequence ID" value="GMF21130.1"/>
    <property type="molecule type" value="Genomic_DNA"/>
</dbReference>
<dbReference type="InterPro" id="IPR012337">
    <property type="entry name" value="RNaseH-like_sf"/>
</dbReference>
<feature type="region of interest" description="Disordered" evidence="1">
    <location>
        <begin position="466"/>
        <end position="497"/>
    </location>
</feature>
<comment type="caution">
    <text evidence="4">The sequence shown here is derived from an EMBL/GenBank/DDBJ whole genome shotgun (WGS) entry which is preliminary data.</text>
</comment>
<dbReference type="InterPro" id="IPR002156">
    <property type="entry name" value="RNaseH_domain"/>
</dbReference>
<keyword evidence="5" id="KW-1185">Reference proteome</keyword>
<protein>
    <submittedName>
        <fullName evidence="4">Unnamed protein product</fullName>
    </submittedName>
</protein>
<dbReference type="SUPFAM" id="SSF53098">
    <property type="entry name" value="Ribonuclease H-like"/>
    <property type="match status" value="1"/>
</dbReference>
<dbReference type="SUPFAM" id="SSF56672">
    <property type="entry name" value="DNA/RNA polymerases"/>
    <property type="match status" value="2"/>
</dbReference>
<dbReference type="Proteomes" id="UP001165083">
    <property type="component" value="Unassembled WGS sequence"/>
</dbReference>
<dbReference type="InterPro" id="IPR043502">
    <property type="entry name" value="DNA/RNA_pol_sf"/>
</dbReference>
<dbReference type="GO" id="GO:0003676">
    <property type="term" value="F:nucleic acid binding"/>
    <property type="evidence" value="ECO:0007669"/>
    <property type="project" value="InterPro"/>
</dbReference>
<dbReference type="GO" id="GO:0004523">
    <property type="term" value="F:RNA-DNA hybrid ribonuclease activity"/>
    <property type="evidence" value="ECO:0007669"/>
    <property type="project" value="InterPro"/>
</dbReference>
<name>A0A9W6TWT7_9STRA</name>
<dbReference type="OrthoDB" id="775972at2759"/>
<feature type="compositionally biased region" description="Basic and acidic residues" evidence="1">
    <location>
        <begin position="475"/>
        <end position="485"/>
    </location>
</feature>
<sequence>MILSGNALPPPAHGVVCDIDVGDHPPDQTEGSTSTSPPPAQAQFWSMQCLVDNLLTEMEAYLWFCSLDAASGFWAVMMTQKARKVSAFVCALGRFEWLRMPFGLKNAPMIYQRMLDNALWGFVQPKGGWRQFAEVVREAEARPLRAHCEVPATGPDPMNLPQSSRLVPTKFDAARSAHNNVDPFSQLVNSPDADMFLTGEPDESSLCELTKSIFVQARVDFLSHQVSLGGIRADPKKLRAITELSFPASKKGMQAFLGALNYYSRFIQDFAVYAAVLYQLTEDDFTDRGDLTVARQSFAALQQRVAEAPILRPREACGGATLALRKAAQDVPGLVLSFDGLAKIPKHGGYGSCAWILWQLPEWTIVTAASAYLESTTVNQAEYEGMNNGVSAALDRGTENLVIVGDSRLAIQQSLGVMTCRKESLLTLLNHHRALAAKFKSVRYLHVVREYNAVADALASETLENKAAVNSSTSRHTDWGTEPHPRGHLRTLGRPLS</sequence>
<dbReference type="InterPro" id="IPR036397">
    <property type="entry name" value="RNaseH_sf"/>
</dbReference>
<gene>
    <name evidence="4" type="ORF">Plil01_000830400</name>
</gene>
<dbReference type="Gene3D" id="3.30.420.10">
    <property type="entry name" value="Ribonuclease H-like superfamily/Ribonuclease H"/>
    <property type="match status" value="1"/>
</dbReference>
<reference evidence="4" key="1">
    <citation type="submission" date="2023-04" db="EMBL/GenBank/DDBJ databases">
        <title>Phytophthora lilii NBRC 32176.</title>
        <authorList>
            <person name="Ichikawa N."/>
            <person name="Sato H."/>
            <person name="Tonouchi N."/>
        </authorList>
    </citation>
    <scope>NUCLEOTIDE SEQUENCE</scope>
    <source>
        <strain evidence="4">NBRC 32176</strain>
    </source>
</reference>
<dbReference type="InterPro" id="IPR051320">
    <property type="entry name" value="Viral_Replic_Matur_Polypro"/>
</dbReference>
<evidence type="ECO:0000256" key="1">
    <source>
        <dbReference type="SAM" id="MobiDB-lite"/>
    </source>
</evidence>